<organism evidence="2 3">
    <name type="scientific">Novosphingobium beihaiensis</name>
    <dbReference type="NCBI Taxonomy" id="2930389"/>
    <lineage>
        <taxon>Bacteria</taxon>
        <taxon>Pseudomonadati</taxon>
        <taxon>Pseudomonadota</taxon>
        <taxon>Alphaproteobacteria</taxon>
        <taxon>Sphingomonadales</taxon>
        <taxon>Sphingomonadaceae</taxon>
        <taxon>Novosphingobium</taxon>
    </lineage>
</organism>
<dbReference type="EMBL" id="JALHLG010000059">
    <property type="protein sequence ID" value="MCJ2189043.1"/>
    <property type="molecule type" value="Genomic_DNA"/>
</dbReference>
<dbReference type="SUPFAM" id="SSF53098">
    <property type="entry name" value="Ribonuclease H-like"/>
    <property type="match status" value="1"/>
</dbReference>
<dbReference type="CDD" id="cd06127">
    <property type="entry name" value="DEDDh"/>
    <property type="match status" value="1"/>
</dbReference>
<keyword evidence="2" id="KW-0540">Nuclease</keyword>
<keyword evidence="2" id="KW-0269">Exonuclease</keyword>
<gene>
    <name evidence="2" type="ORF">MTR66_19765</name>
</gene>
<evidence type="ECO:0000259" key="1">
    <source>
        <dbReference type="SMART" id="SM00479"/>
    </source>
</evidence>
<keyword evidence="2" id="KW-0378">Hydrolase</keyword>
<dbReference type="InterPro" id="IPR012337">
    <property type="entry name" value="RNaseH-like_sf"/>
</dbReference>
<dbReference type="SMART" id="SM00479">
    <property type="entry name" value="EXOIII"/>
    <property type="match status" value="1"/>
</dbReference>
<name>A0ABT0BVE9_9SPHN</name>
<reference evidence="2 3" key="1">
    <citation type="submission" date="2022-04" db="EMBL/GenBank/DDBJ databases">
        <title>Identification of a novel bacterium isolated from mangrove sediments.</title>
        <authorList>
            <person name="Pan X."/>
        </authorList>
    </citation>
    <scope>NUCLEOTIDE SEQUENCE [LARGE SCALE GENOMIC DNA]</scope>
    <source>
        <strain evidence="2 3">B2638</strain>
    </source>
</reference>
<accession>A0ABT0BVE9</accession>
<protein>
    <submittedName>
        <fullName evidence="2">3'-5' exonuclease</fullName>
    </submittedName>
</protein>
<dbReference type="Proteomes" id="UP001202281">
    <property type="component" value="Unassembled WGS sequence"/>
</dbReference>
<keyword evidence="3" id="KW-1185">Reference proteome</keyword>
<sequence>MTPSCTASGPEQALTCAENDDWDIGILRRVGPIANLVRPRTTSGPTRRVALIDTETTSTNTRTAEVIDIAVAILQVDDGGEIVGVESTVQALRDPGMPIPEDVVRLTGITDAMVAGRSVPTARWEARLGGVDLIVAHNSAYDAPIVERLLPGLGGAAWACSMREVPWSDLGFDGAKLGHLTMQAGFFNDRAHRAAADVVSLAHVLAWRMPDGRPAMAALLDSAACSTVRIDATGAPYAAKDALKERRYRWDPVARTWWTEVAEAEVELERCWLEAHAECRAPAMTVMTARTRYR</sequence>
<dbReference type="InterPro" id="IPR036397">
    <property type="entry name" value="RNaseH_sf"/>
</dbReference>
<dbReference type="GO" id="GO:0004527">
    <property type="term" value="F:exonuclease activity"/>
    <property type="evidence" value="ECO:0007669"/>
    <property type="project" value="UniProtKB-KW"/>
</dbReference>
<dbReference type="RefSeq" id="WP_243924210.1">
    <property type="nucleotide sequence ID" value="NZ_JALHLG010000059.1"/>
</dbReference>
<dbReference type="NCBIfam" id="NF006615">
    <property type="entry name" value="PRK09182.1"/>
    <property type="match status" value="1"/>
</dbReference>
<comment type="caution">
    <text evidence="2">The sequence shown here is derived from an EMBL/GenBank/DDBJ whole genome shotgun (WGS) entry which is preliminary data.</text>
</comment>
<dbReference type="Gene3D" id="3.30.420.10">
    <property type="entry name" value="Ribonuclease H-like superfamily/Ribonuclease H"/>
    <property type="match status" value="1"/>
</dbReference>
<evidence type="ECO:0000313" key="3">
    <source>
        <dbReference type="Proteomes" id="UP001202281"/>
    </source>
</evidence>
<dbReference type="InterPro" id="IPR013520">
    <property type="entry name" value="Ribonucl_H"/>
</dbReference>
<evidence type="ECO:0000313" key="2">
    <source>
        <dbReference type="EMBL" id="MCJ2189043.1"/>
    </source>
</evidence>
<proteinExistence type="predicted"/>
<dbReference type="Pfam" id="PF00929">
    <property type="entry name" value="RNase_T"/>
    <property type="match status" value="1"/>
</dbReference>
<feature type="domain" description="Exonuclease" evidence="1">
    <location>
        <begin position="48"/>
        <end position="214"/>
    </location>
</feature>